<dbReference type="AlphaFoldDB" id="G2KLD2"/>
<dbReference type="KEGG" id="mai:MICA_20"/>
<sequence length="174" mass="18948">MPAITVAKITSHLREMRDCLFWVMGRDAQGGLRARAVCAESLALYRKPAFIRATLIGAAGGAIMGMFVGFKHTYWDHWGAGFRADLHAVAARTMARQQAPHTPAEQQPVARPALTDGVDQTIKTVRDNMQTAWAQTHFARAAGYGAMSAAFMAVLMVPVAVTYRGHRADRGPQP</sequence>
<evidence type="ECO:0000256" key="1">
    <source>
        <dbReference type="SAM" id="Phobius"/>
    </source>
</evidence>
<keyword evidence="3" id="KW-1185">Reference proteome</keyword>
<keyword evidence="1" id="KW-1133">Transmembrane helix</keyword>
<reference evidence="2 3" key="1">
    <citation type="journal article" date="2011" name="BMC Genomics">
        <title>Genomic insights into an obligate epibiotic bacterial predator: Micavibrio aeruginosavorus ARL-13.</title>
        <authorList>
            <person name="Wang Z."/>
            <person name="Kadouri D."/>
            <person name="Wu M."/>
        </authorList>
    </citation>
    <scope>NUCLEOTIDE SEQUENCE [LARGE SCALE GENOMIC DNA]</scope>
    <source>
        <strain evidence="2 3">ARL-13</strain>
    </source>
</reference>
<name>G2KLD2_MICAA</name>
<evidence type="ECO:0000313" key="2">
    <source>
        <dbReference type="EMBL" id="AEP08368.1"/>
    </source>
</evidence>
<keyword evidence="1" id="KW-0472">Membrane</keyword>
<organism evidence="2 3">
    <name type="scientific">Micavibrio aeruginosavorus (strain ARL-13)</name>
    <dbReference type="NCBI Taxonomy" id="856793"/>
    <lineage>
        <taxon>Bacteria</taxon>
        <taxon>Pseudomonadati</taxon>
        <taxon>Bdellovibrionota</taxon>
        <taxon>Bdellovibrionia</taxon>
        <taxon>Bdellovibrionales</taxon>
        <taxon>Pseudobdellovibrionaceae</taxon>
        <taxon>Micavibrio</taxon>
    </lineage>
</organism>
<feature type="transmembrane region" description="Helical" evidence="1">
    <location>
        <begin position="49"/>
        <end position="70"/>
    </location>
</feature>
<dbReference type="HOGENOM" id="CLU_1538318_0_0_5"/>
<accession>G2KLD2</accession>
<dbReference type="STRING" id="856793.MICA_20"/>
<dbReference type="Proteomes" id="UP000009286">
    <property type="component" value="Chromosome"/>
</dbReference>
<dbReference type="RefSeq" id="WP_014101591.1">
    <property type="nucleotide sequence ID" value="NC_016026.1"/>
</dbReference>
<feature type="transmembrane region" description="Helical" evidence="1">
    <location>
        <begin position="141"/>
        <end position="163"/>
    </location>
</feature>
<protein>
    <submittedName>
        <fullName evidence="2">Uncharacterized protein</fullName>
    </submittedName>
</protein>
<dbReference type="EMBL" id="CP002382">
    <property type="protein sequence ID" value="AEP08368.1"/>
    <property type="molecule type" value="Genomic_DNA"/>
</dbReference>
<evidence type="ECO:0000313" key="3">
    <source>
        <dbReference type="Proteomes" id="UP000009286"/>
    </source>
</evidence>
<gene>
    <name evidence="2" type="ordered locus">MICA_20</name>
</gene>
<proteinExistence type="predicted"/>
<keyword evidence="1" id="KW-0812">Transmembrane</keyword>